<dbReference type="EMBL" id="BHYK01000032">
    <property type="protein sequence ID" value="GCD12393.1"/>
    <property type="molecule type" value="Genomic_DNA"/>
</dbReference>
<name>A0A401US72_9CLOT</name>
<comment type="caution">
    <text evidence="2">The sequence shown here is derived from an EMBL/GenBank/DDBJ whole genome shotgun (WGS) entry which is preliminary data.</text>
</comment>
<sequence length="167" mass="17644">MKSNSKLLVSIVTSVSILCLSGVPTFAATTAVTPLSTTRSTSTAMHSLAASEVSISTTNYSLVTTGPLNTPATLPLGDNLVFGMNAVGGSGNYQYQFTVVHQNQKGSSDGLTEYTSPYSTSGICIYRPQQSGYYYVNISVLDTTTGVVVRSIYMPKGLYGTILIDVE</sequence>
<evidence type="ECO:0000313" key="2">
    <source>
        <dbReference type="EMBL" id="GCD12393.1"/>
    </source>
</evidence>
<accession>A0A401US72</accession>
<keyword evidence="1" id="KW-0732">Signal</keyword>
<feature type="chain" id="PRO_5019360858" description="Peptidase C-terminal archaeal/bacterial domain-containing protein" evidence="1">
    <location>
        <begin position="28"/>
        <end position="167"/>
    </location>
</feature>
<organism evidence="2 3">
    <name type="scientific">Clostridium tagluense</name>
    <dbReference type="NCBI Taxonomy" id="360422"/>
    <lineage>
        <taxon>Bacteria</taxon>
        <taxon>Bacillati</taxon>
        <taxon>Bacillota</taxon>
        <taxon>Clostridia</taxon>
        <taxon>Eubacteriales</taxon>
        <taxon>Clostridiaceae</taxon>
        <taxon>Clostridium</taxon>
    </lineage>
</organism>
<dbReference type="RefSeq" id="WP_125005061.1">
    <property type="nucleotide sequence ID" value="NZ_BHYK01000032.1"/>
</dbReference>
<evidence type="ECO:0000256" key="1">
    <source>
        <dbReference type="SAM" id="SignalP"/>
    </source>
</evidence>
<gene>
    <name evidence="2" type="ORF">Ctaglu_40160</name>
</gene>
<evidence type="ECO:0000313" key="3">
    <source>
        <dbReference type="Proteomes" id="UP000287872"/>
    </source>
</evidence>
<reference evidence="2 3" key="1">
    <citation type="submission" date="2018-11" db="EMBL/GenBank/DDBJ databases">
        <title>Genome sequencing and assembly of Clostridium tagluense strain A121.</title>
        <authorList>
            <person name="Murakami T."/>
            <person name="Segawa T."/>
            <person name="Shcherbakova V.A."/>
            <person name="Mori H."/>
            <person name="Yoshimura Y."/>
        </authorList>
    </citation>
    <scope>NUCLEOTIDE SEQUENCE [LARGE SCALE GENOMIC DNA]</scope>
    <source>
        <strain evidence="2 3">A121</strain>
    </source>
</reference>
<keyword evidence="3" id="KW-1185">Reference proteome</keyword>
<proteinExistence type="predicted"/>
<feature type="signal peptide" evidence="1">
    <location>
        <begin position="1"/>
        <end position="27"/>
    </location>
</feature>
<dbReference type="Proteomes" id="UP000287872">
    <property type="component" value="Unassembled WGS sequence"/>
</dbReference>
<protein>
    <recommendedName>
        <fullName evidence="4">Peptidase C-terminal archaeal/bacterial domain-containing protein</fullName>
    </recommendedName>
</protein>
<evidence type="ECO:0008006" key="4">
    <source>
        <dbReference type="Google" id="ProtNLM"/>
    </source>
</evidence>
<dbReference type="AlphaFoldDB" id="A0A401US72"/>